<dbReference type="EMBL" id="CAJQZP010001449">
    <property type="protein sequence ID" value="CAG5047300.1"/>
    <property type="molecule type" value="Genomic_DNA"/>
</dbReference>
<dbReference type="Proteomes" id="UP000691718">
    <property type="component" value="Unassembled WGS sequence"/>
</dbReference>
<feature type="region of interest" description="Disordered" evidence="1">
    <location>
        <begin position="186"/>
        <end position="206"/>
    </location>
</feature>
<name>A0A8S3XYX2_PARAO</name>
<reference evidence="2" key="1">
    <citation type="submission" date="2021-04" db="EMBL/GenBank/DDBJ databases">
        <authorList>
            <person name="Tunstrom K."/>
        </authorList>
    </citation>
    <scope>NUCLEOTIDE SEQUENCE</scope>
</reference>
<dbReference type="AlphaFoldDB" id="A0A8S3XYX2"/>
<gene>
    <name evidence="2" type="ORF">PAPOLLO_LOCUS23861</name>
</gene>
<feature type="compositionally biased region" description="Polar residues" evidence="1">
    <location>
        <begin position="81"/>
        <end position="101"/>
    </location>
</feature>
<proteinExistence type="predicted"/>
<feature type="compositionally biased region" description="Basic and acidic residues" evidence="1">
    <location>
        <begin position="70"/>
        <end position="79"/>
    </location>
</feature>
<protein>
    <submittedName>
        <fullName evidence="2">(apollo) hypothetical protein</fullName>
    </submittedName>
</protein>
<comment type="caution">
    <text evidence="2">The sequence shown here is derived from an EMBL/GenBank/DDBJ whole genome shotgun (WGS) entry which is preliminary data.</text>
</comment>
<evidence type="ECO:0000313" key="3">
    <source>
        <dbReference type="Proteomes" id="UP000691718"/>
    </source>
</evidence>
<evidence type="ECO:0000256" key="1">
    <source>
        <dbReference type="SAM" id="MobiDB-lite"/>
    </source>
</evidence>
<dbReference type="OrthoDB" id="7470470at2759"/>
<feature type="compositionally biased region" description="Low complexity" evidence="1">
    <location>
        <begin position="193"/>
        <end position="206"/>
    </location>
</feature>
<accession>A0A8S3XYX2</accession>
<feature type="compositionally biased region" description="Acidic residues" evidence="1">
    <location>
        <begin position="28"/>
        <end position="63"/>
    </location>
</feature>
<sequence>MNSKPSTSKRSSSVKKTSFCKKRRNSSDEGEGIDMDFLEFSSDEEVYSQCDYEDGSSEEESDDSNLSIFDTRKQPEMIKHTLNTLQKSSSALTSTKSNNIASKPRPSHVSAKLSSASKTVDDTMPQSPKEMEDELMPQPPPANSRHIPSIEQDYNELPDLPDYLLRENMSTPSFSLLRSDVPTPDYCDGNLASEPHNSPSSSLPHSTIRNIAETYPLEKNLQNVVI</sequence>
<feature type="compositionally biased region" description="Low complexity" evidence="1">
    <location>
        <begin position="1"/>
        <end position="17"/>
    </location>
</feature>
<feature type="region of interest" description="Disordered" evidence="1">
    <location>
        <begin position="1"/>
        <end position="150"/>
    </location>
</feature>
<evidence type="ECO:0000313" key="2">
    <source>
        <dbReference type="EMBL" id="CAG5047300.1"/>
    </source>
</evidence>
<keyword evidence="3" id="KW-1185">Reference proteome</keyword>
<organism evidence="2 3">
    <name type="scientific">Parnassius apollo</name>
    <name type="common">Apollo butterfly</name>
    <name type="synonym">Papilio apollo</name>
    <dbReference type="NCBI Taxonomy" id="110799"/>
    <lineage>
        <taxon>Eukaryota</taxon>
        <taxon>Metazoa</taxon>
        <taxon>Ecdysozoa</taxon>
        <taxon>Arthropoda</taxon>
        <taxon>Hexapoda</taxon>
        <taxon>Insecta</taxon>
        <taxon>Pterygota</taxon>
        <taxon>Neoptera</taxon>
        <taxon>Endopterygota</taxon>
        <taxon>Lepidoptera</taxon>
        <taxon>Glossata</taxon>
        <taxon>Ditrysia</taxon>
        <taxon>Papilionoidea</taxon>
        <taxon>Papilionidae</taxon>
        <taxon>Parnassiinae</taxon>
        <taxon>Parnassini</taxon>
        <taxon>Parnassius</taxon>
        <taxon>Parnassius</taxon>
    </lineage>
</organism>